<dbReference type="HOGENOM" id="CLU_101003_4_2_9"/>
<dbReference type="Proteomes" id="UP000011765">
    <property type="component" value="Chromosome"/>
</dbReference>
<dbReference type="STRING" id="747365.Thena_0482"/>
<protein>
    <submittedName>
        <fullName evidence="3">RNA-binding S4 domain protein</fullName>
    </submittedName>
</protein>
<sequence length="74" mass="8349">MRLDKWLKVTGLIKRRAIAKEMCESGFVLVNGRIGKPDYSVRVGDKIEIVSPKLVTVIVEDELPKRGFGYKIST</sequence>
<dbReference type="Pfam" id="PF01479">
    <property type="entry name" value="S4"/>
    <property type="match status" value="1"/>
</dbReference>
<reference evidence="3 4" key="1">
    <citation type="submission" date="2011-04" db="EMBL/GenBank/DDBJ databases">
        <title>The complete genome of Thermodesulfobium narugense DSM 14796.</title>
        <authorList>
            <consortium name="US DOE Joint Genome Institute (JGI-PGF)"/>
            <person name="Lucas S."/>
            <person name="Han J."/>
            <person name="Lapidus A."/>
            <person name="Bruce D."/>
            <person name="Goodwin L."/>
            <person name="Pitluck S."/>
            <person name="Peters L."/>
            <person name="Kyrpides N."/>
            <person name="Mavromatis K."/>
            <person name="Pagani I."/>
            <person name="Ivanova N."/>
            <person name="Ovchinnikova G."/>
            <person name="Zhang X."/>
            <person name="Saunders L."/>
            <person name="Detter J.C."/>
            <person name="Tapia R."/>
            <person name="Han C."/>
            <person name="Land M."/>
            <person name="Hauser L."/>
            <person name="Markowitz V."/>
            <person name="Cheng J.-F."/>
            <person name="Hugenholtz P."/>
            <person name="Woyke T."/>
            <person name="Wu D."/>
            <person name="Spring S."/>
            <person name="Schroeder M."/>
            <person name="Brambilla E."/>
            <person name="Klenk H.-P."/>
            <person name="Eisen J.A."/>
        </authorList>
    </citation>
    <scope>NUCLEOTIDE SEQUENCE [LARGE SCALE GENOMIC DNA]</scope>
    <source>
        <strain evidence="3 4">DSM 14796</strain>
    </source>
</reference>
<gene>
    <name evidence="3" type="ORF">Thena_0482</name>
</gene>
<dbReference type="eggNOG" id="COG1188">
    <property type="taxonomic scope" value="Bacteria"/>
</dbReference>
<feature type="domain" description="RNA-binding S4" evidence="2">
    <location>
        <begin position="1"/>
        <end position="64"/>
    </location>
</feature>
<proteinExistence type="predicted"/>
<organism evidence="3 4">
    <name type="scientific">Thermodesulfobium narugense DSM 14796</name>
    <dbReference type="NCBI Taxonomy" id="747365"/>
    <lineage>
        <taxon>Bacteria</taxon>
        <taxon>Pseudomonadati</taxon>
        <taxon>Thermodesulfobiota</taxon>
        <taxon>Thermodesulfobiia</taxon>
        <taxon>Thermodesulfobiales</taxon>
        <taxon>Thermodesulfobiaceae</taxon>
        <taxon>Thermodesulfobium</taxon>
    </lineage>
</organism>
<name>M1E4G1_9BACT</name>
<dbReference type="GO" id="GO:0003723">
    <property type="term" value="F:RNA binding"/>
    <property type="evidence" value="ECO:0007669"/>
    <property type="project" value="UniProtKB-KW"/>
</dbReference>
<dbReference type="PROSITE" id="PS50889">
    <property type="entry name" value="S4"/>
    <property type="match status" value="1"/>
</dbReference>
<keyword evidence="4" id="KW-1185">Reference proteome</keyword>
<dbReference type="InterPro" id="IPR036986">
    <property type="entry name" value="S4_RNA-bd_sf"/>
</dbReference>
<dbReference type="InterPro" id="IPR002942">
    <property type="entry name" value="S4_RNA-bd"/>
</dbReference>
<evidence type="ECO:0000256" key="1">
    <source>
        <dbReference type="PROSITE-ProRule" id="PRU00182"/>
    </source>
</evidence>
<dbReference type="OrthoDB" id="9805210at2"/>
<dbReference type="KEGG" id="tnr:Thena_0482"/>
<dbReference type="SUPFAM" id="SSF55174">
    <property type="entry name" value="Alpha-L RNA-binding motif"/>
    <property type="match status" value="1"/>
</dbReference>
<accession>M1E4G1</accession>
<dbReference type="EMBL" id="CP002690">
    <property type="protein sequence ID" value="AEE14122.1"/>
    <property type="molecule type" value="Genomic_DNA"/>
</dbReference>
<dbReference type="AlphaFoldDB" id="M1E4G1"/>
<evidence type="ECO:0000313" key="4">
    <source>
        <dbReference type="Proteomes" id="UP000011765"/>
    </source>
</evidence>
<dbReference type="CDD" id="cd00165">
    <property type="entry name" value="S4"/>
    <property type="match status" value="1"/>
</dbReference>
<evidence type="ECO:0000313" key="3">
    <source>
        <dbReference type="EMBL" id="AEE14122.1"/>
    </source>
</evidence>
<dbReference type="RefSeq" id="WP_013755850.1">
    <property type="nucleotide sequence ID" value="NC_015499.1"/>
</dbReference>
<evidence type="ECO:0000259" key="2">
    <source>
        <dbReference type="SMART" id="SM00363"/>
    </source>
</evidence>
<keyword evidence="1" id="KW-0694">RNA-binding</keyword>
<dbReference type="Gene3D" id="3.10.290.10">
    <property type="entry name" value="RNA-binding S4 domain"/>
    <property type="match status" value="1"/>
</dbReference>
<dbReference type="SMART" id="SM00363">
    <property type="entry name" value="S4"/>
    <property type="match status" value="1"/>
</dbReference>